<dbReference type="InterPro" id="IPR043502">
    <property type="entry name" value="DNA/RNA_pol_sf"/>
</dbReference>
<name>A0ABN8B9Q4_CHISP</name>
<organism evidence="1 2">
    <name type="scientific">Chilo suppressalis</name>
    <name type="common">Asiatic rice borer moth</name>
    <dbReference type="NCBI Taxonomy" id="168631"/>
    <lineage>
        <taxon>Eukaryota</taxon>
        <taxon>Metazoa</taxon>
        <taxon>Ecdysozoa</taxon>
        <taxon>Arthropoda</taxon>
        <taxon>Hexapoda</taxon>
        <taxon>Insecta</taxon>
        <taxon>Pterygota</taxon>
        <taxon>Neoptera</taxon>
        <taxon>Endopterygota</taxon>
        <taxon>Lepidoptera</taxon>
        <taxon>Glossata</taxon>
        <taxon>Ditrysia</taxon>
        <taxon>Pyraloidea</taxon>
        <taxon>Crambidae</taxon>
        <taxon>Crambinae</taxon>
        <taxon>Chilo</taxon>
    </lineage>
</organism>
<dbReference type="PANTHER" id="PTHR31511">
    <property type="entry name" value="PROTEIN CBG23764"/>
    <property type="match status" value="1"/>
</dbReference>
<dbReference type="Proteomes" id="UP001153292">
    <property type="component" value="Chromosome 28"/>
</dbReference>
<sequence length="1146" mass="133785">MFWKENAVHDLITTIFISTKKNSSVKAQVGVACVYNIFQNMDTSKPSTTRKRKIERKHSKNVTNKKVHSTKHKIDVKDNDVTLKYESAFDGKTKSYTITLYGMDHATSVQDIFNDLHDTISSLIRESVINANQVKVTLDLEVCRNDYEYETYNFGATADITLEAGVEPFVDDAAKNIQSKYNTCISTPESIQFLNLYLHIHEIVASPSLQLPESFLDHVVDLEVNDDTSFKWSVLAALHPEVELELLEEYSDDLVMDGIDSLVQLDDIPHIEDMNTFSINVFMLNYNYELKDSEIGGPVHHTKTRKGKHINLLLLHDNDRTRFCYISDLKGLVCPLSINKHLCDGCLTVFDKHAILHKHQQEECPKVKIAFPKEKSMSFCNTERLEDVPFVVYADFEALLEVMDNKSNNTQAYARNIRKHVPYSYGYYIKCIDDTYSKLETYVGPDCVSKFTFNLKNHLTEQYLKYCRQHDKIFTDIQHVPVFLHNLEQYDCHFLIGGGNWSNVLGDLHNYFAMHTEFSIGFNTLQLRVLDSRKFVKDSLKRCVEGLDECDFNEIKQICKTNEDLQFLRKKGVFPYNYIKSFKDLNKTFLPEKFHFYDDLTESDITDEKYVYALKVWDHFRCNTILDYSILYLKTDVLLLADVIENLRRSCKINYGLDLAHYYSLSTFSWDAMLKHTNMKLQLLSDPEMINFINKGIRGGIAHCIKRHVVANNKYLKTYNTKLEDSYIMYYDANNLYGYVMSQPLPYSGFKWVDVDSIDIYNVPEDSDVGYILEVDLTYPKELHDMHSDLPFCAEKKIVPLSNTEFLTTNLTSKQNYVIHYSYLKLCMEHGLKIHKIKRVLKFKQKAWIKPYIDFNNERRSIAKTEFDKNIFKQLNNVIYGKSMQRSDYATIKLFDHWGNIGRKRGAFNIIGQPNYSSHTICSKSTIAVKLQPPKVVFKTPIYIGFSILDLSKKYMYDFHYNVMKKRFGDKLFLLYTDTDSFIYQIKIHDYYKEIKPDLNKYFDTSNYEVENQFQIPLVNKMALGYFKDEMKGEVVKEFVGLRPKMYVVDSENNTIKKAAGIPRAVTDNFQVKDYRNCLYRNERRYIHFYRIKAVNHDLYTQKVRKFGLSSNDPKRFILDNNVDTLPWGHYNLTEVINDSSGDESA</sequence>
<dbReference type="PANTHER" id="PTHR31511:SF12">
    <property type="entry name" value="RHO TERMINATION FACTOR N-TERMINAL DOMAIN-CONTAINING PROTEIN"/>
    <property type="match status" value="1"/>
</dbReference>
<dbReference type="EMBL" id="OU963921">
    <property type="protein sequence ID" value="CAH0404376.1"/>
    <property type="molecule type" value="Genomic_DNA"/>
</dbReference>
<proteinExistence type="predicted"/>
<accession>A0ABN8B9Q4</accession>
<evidence type="ECO:0008006" key="3">
    <source>
        <dbReference type="Google" id="ProtNLM"/>
    </source>
</evidence>
<gene>
    <name evidence="1" type="ORF">CHILSU_LOCUS7703</name>
</gene>
<evidence type="ECO:0000313" key="2">
    <source>
        <dbReference type="Proteomes" id="UP001153292"/>
    </source>
</evidence>
<reference evidence="1" key="1">
    <citation type="submission" date="2021-12" db="EMBL/GenBank/DDBJ databases">
        <authorList>
            <person name="King R."/>
        </authorList>
    </citation>
    <scope>NUCLEOTIDE SEQUENCE</scope>
</reference>
<protein>
    <recommendedName>
        <fullName evidence="3">DNA-directed DNA polymerase</fullName>
    </recommendedName>
</protein>
<dbReference type="SUPFAM" id="SSF56672">
    <property type="entry name" value="DNA/RNA polymerases"/>
    <property type="match status" value="1"/>
</dbReference>
<evidence type="ECO:0000313" key="1">
    <source>
        <dbReference type="EMBL" id="CAH0404376.1"/>
    </source>
</evidence>
<keyword evidence="2" id="KW-1185">Reference proteome</keyword>